<gene>
    <name evidence="3" type="ORF">D9756_006846</name>
</gene>
<dbReference type="SMART" id="SM00739">
    <property type="entry name" value="KOW"/>
    <property type="match status" value="3"/>
</dbReference>
<evidence type="ECO:0000256" key="1">
    <source>
        <dbReference type="SAM" id="MobiDB-lite"/>
    </source>
</evidence>
<dbReference type="GO" id="GO:0006357">
    <property type="term" value="P:regulation of transcription by RNA polymerase II"/>
    <property type="evidence" value="ECO:0007669"/>
    <property type="project" value="InterPro"/>
</dbReference>
<feature type="region of interest" description="Disordered" evidence="1">
    <location>
        <begin position="435"/>
        <end position="525"/>
    </location>
</feature>
<evidence type="ECO:0000313" key="4">
    <source>
        <dbReference type="Proteomes" id="UP000559027"/>
    </source>
</evidence>
<dbReference type="InterPro" id="IPR039659">
    <property type="entry name" value="SPT5"/>
</dbReference>
<feature type="region of interest" description="Disordered" evidence="1">
    <location>
        <begin position="165"/>
        <end position="188"/>
    </location>
</feature>
<dbReference type="OrthoDB" id="3070974at2759"/>
<reference evidence="3 4" key="1">
    <citation type="journal article" date="2020" name="ISME J.">
        <title>Uncovering the hidden diversity of litter-decomposition mechanisms in mushroom-forming fungi.</title>
        <authorList>
            <person name="Floudas D."/>
            <person name="Bentzer J."/>
            <person name="Ahren D."/>
            <person name="Johansson T."/>
            <person name="Persson P."/>
            <person name="Tunlid A."/>
        </authorList>
    </citation>
    <scope>NUCLEOTIDE SEQUENCE [LARGE SCALE GENOMIC DNA]</scope>
    <source>
        <strain evidence="3 4">CBS 146.42</strain>
    </source>
</reference>
<dbReference type="InterPro" id="IPR005824">
    <property type="entry name" value="KOW"/>
</dbReference>
<dbReference type="AlphaFoldDB" id="A0A8H5G220"/>
<proteinExistence type="predicted"/>
<evidence type="ECO:0000259" key="2">
    <source>
        <dbReference type="SMART" id="SM00739"/>
    </source>
</evidence>
<feature type="domain" description="KOW" evidence="2">
    <location>
        <begin position="322"/>
        <end position="349"/>
    </location>
</feature>
<dbReference type="EMBL" id="JAACJO010000006">
    <property type="protein sequence ID" value="KAF5356899.1"/>
    <property type="molecule type" value="Genomic_DNA"/>
</dbReference>
<keyword evidence="4" id="KW-1185">Reference proteome</keyword>
<feature type="compositionally biased region" description="Acidic residues" evidence="1">
    <location>
        <begin position="505"/>
        <end position="521"/>
    </location>
</feature>
<feature type="compositionally biased region" description="Polar residues" evidence="1">
    <location>
        <begin position="826"/>
        <end position="839"/>
    </location>
</feature>
<dbReference type="GO" id="GO:0032784">
    <property type="term" value="P:regulation of DNA-templated transcription elongation"/>
    <property type="evidence" value="ECO:0007669"/>
    <property type="project" value="InterPro"/>
</dbReference>
<dbReference type="PANTHER" id="PTHR11125:SF7">
    <property type="entry name" value="TRANSCRIPTION ELONGATION FACTOR SPT5"/>
    <property type="match status" value="1"/>
</dbReference>
<feature type="compositionally biased region" description="Basic residues" evidence="1">
    <location>
        <begin position="118"/>
        <end position="132"/>
    </location>
</feature>
<organism evidence="3 4">
    <name type="scientific">Leucocoprinus leucothites</name>
    <dbReference type="NCBI Taxonomy" id="201217"/>
    <lineage>
        <taxon>Eukaryota</taxon>
        <taxon>Fungi</taxon>
        <taxon>Dikarya</taxon>
        <taxon>Basidiomycota</taxon>
        <taxon>Agaricomycotina</taxon>
        <taxon>Agaricomycetes</taxon>
        <taxon>Agaricomycetidae</taxon>
        <taxon>Agaricales</taxon>
        <taxon>Agaricineae</taxon>
        <taxon>Agaricaceae</taxon>
        <taxon>Leucocoprinus</taxon>
    </lineage>
</organism>
<dbReference type="GO" id="GO:0006368">
    <property type="term" value="P:transcription elongation by RNA polymerase II"/>
    <property type="evidence" value="ECO:0007669"/>
    <property type="project" value="TreeGrafter"/>
</dbReference>
<dbReference type="InterPro" id="IPR014722">
    <property type="entry name" value="Rib_uL2_dom2"/>
</dbReference>
<name>A0A8H5G220_9AGAR</name>
<sequence length="996" mass="112288">MPLTAEVQEGEAVNADGTLKDAHEIEWVYDPDESTPIPAAPVTASTNHPLVCTTKTLPDDQRIDKKNIQDGEAVNADGTLKESHEITWVYDPDEPNPMSVGFSGNTEEVQTAPQARKSTPKQPHHSRARKKVRTDAVHAFLDIEAQVNDEEESEDETEADQANFIDNSEAQENLVHPAPRLNRNEDEDNPVIEGIMRRHVYKDVQADAGEDAKADTEEDAKDDAEANVRWDCPLWEVPVQVGKEQKTVDRILRRIESGFCGLHEPPHAAFYRSSLPGRVFVQVKKIEDATFVCSGLNTQKIRYVYVETAKQYLIEREKPVEVPKSNTWIRLSSAPYKDDPAYVLEVNQVDSQRFSVVAVLLARLPYSTRKRKRGQARSERAPAARLNPDRCRAIYGDSFLTVKRSADTDEIECYNSRFKVPRRWRKIPVEYPFQHTAIERGEEGPSKEGGQEGEGRIHADGEEGRARLRDQREERQREEESGARVEEGSTSVGEQAQEGARGEEEKDAEDEDEDQEIENQDENQKGFMKFDAGGYLLAELVHGSYRPRAVHLSREEIMEFMDCPSIPDLAKSLALETAELEDLKRGDQVKLTEGDYRGMVGFVEQVFLTYARVTVTASNEIIEVAKSSLRRHFQIGDHVRVRSGEHAGAQGFVTAVNDEAHTVAISVRMRQVSEVFASINDVEFAEDDRVFVKPQEAAPQPEGQSASHANEKARRIHKMFEDIIVRSENQKRDKFLKMRVMFKSEPFRAYQGIIRTVSTQWIAHVEVEGVLVNRNQLVQRHLKGLYFFLDNDERLYEVTEESDFELVPTEHVKSELERRVLRPEASGSTARGRTPEPINTETDGVWAPATQQAEPAPVNIGGVIPHDHWLLRISDILPKNSSLMLKVTENPLRLDAAPWHGKTGVFKGVSDNMVRIYFQPSSPGAQGQTGVIPHGLVSWVPPTKKGCFVYVMRGSDFGSRHWVNEFGDTCGLGAVRGGHKYKVLKRIRKDDLGVTN</sequence>
<dbReference type="InterPro" id="IPR036735">
    <property type="entry name" value="NGN_dom_sf"/>
</dbReference>
<dbReference type="PANTHER" id="PTHR11125">
    <property type="entry name" value="SUPPRESSOR OF TY 5"/>
    <property type="match status" value="1"/>
</dbReference>
<feature type="domain" description="KOW" evidence="2">
    <location>
        <begin position="632"/>
        <end position="659"/>
    </location>
</feature>
<feature type="domain" description="KOW" evidence="2">
    <location>
        <begin position="582"/>
        <end position="609"/>
    </location>
</feature>
<protein>
    <recommendedName>
        <fullName evidence="2">KOW domain-containing protein</fullName>
    </recommendedName>
</protein>
<comment type="caution">
    <text evidence="3">The sequence shown here is derived from an EMBL/GenBank/DDBJ whole genome shotgun (WGS) entry which is preliminary data.</text>
</comment>
<dbReference type="InterPro" id="IPR008991">
    <property type="entry name" value="Translation_prot_SH3-like_sf"/>
</dbReference>
<dbReference type="Gene3D" id="2.30.30.30">
    <property type="match status" value="2"/>
</dbReference>
<dbReference type="Gene3D" id="3.30.70.940">
    <property type="entry name" value="NusG, N-terminal domain"/>
    <property type="match status" value="1"/>
</dbReference>
<dbReference type="Proteomes" id="UP000559027">
    <property type="component" value="Unassembled WGS sequence"/>
</dbReference>
<feature type="region of interest" description="Disordered" evidence="1">
    <location>
        <begin position="820"/>
        <end position="839"/>
    </location>
</feature>
<evidence type="ECO:0000313" key="3">
    <source>
        <dbReference type="EMBL" id="KAF5356899.1"/>
    </source>
</evidence>
<dbReference type="GO" id="GO:0003729">
    <property type="term" value="F:mRNA binding"/>
    <property type="evidence" value="ECO:0007669"/>
    <property type="project" value="TreeGrafter"/>
</dbReference>
<feature type="compositionally biased region" description="Basic and acidic residues" evidence="1">
    <location>
        <begin position="437"/>
        <end position="487"/>
    </location>
</feature>
<dbReference type="SUPFAM" id="SSF50104">
    <property type="entry name" value="Translation proteins SH3-like domain"/>
    <property type="match status" value="1"/>
</dbReference>
<feature type="compositionally biased region" description="Polar residues" evidence="1">
    <location>
        <begin position="102"/>
        <end position="117"/>
    </location>
</feature>
<accession>A0A8H5G220</accession>
<feature type="region of interest" description="Disordered" evidence="1">
    <location>
        <begin position="89"/>
        <end position="134"/>
    </location>
</feature>
<dbReference type="GO" id="GO:0032044">
    <property type="term" value="C:DSIF complex"/>
    <property type="evidence" value="ECO:0007669"/>
    <property type="project" value="TreeGrafter"/>
</dbReference>